<dbReference type="EMBL" id="JAGGMS010000001">
    <property type="protein sequence ID" value="MBP2181334.1"/>
    <property type="molecule type" value="Genomic_DNA"/>
</dbReference>
<comment type="similarity">
    <text evidence="1">Belongs to the ROK (NagC/XylR) family.</text>
</comment>
<dbReference type="InterPro" id="IPR043129">
    <property type="entry name" value="ATPase_NBD"/>
</dbReference>
<dbReference type="EC" id="2.7.1.179" evidence="2"/>
<keyword evidence="3" id="KW-1185">Reference proteome</keyword>
<name>A0ABS4PPH4_9PSEU</name>
<dbReference type="GO" id="GO:0016740">
    <property type="term" value="F:transferase activity"/>
    <property type="evidence" value="ECO:0007669"/>
    <property type="project" value="UniProtKB-KW"/>
</dbReference>
<accession>A0ABS4PPH4</accession>
<dbReference type="SUPFAM" id="SSF53067">
    <property type="entry name" value="Actin-like ATPase domain"/>
    <property type="match status" value="1"/>
</dbReference>
<dbReference type="RefSeq" id="WP_209664768.1">
    <property type="nucleotide sequence ID" value="NZ_JAGGMS010000001.1"/>
</dbReference>
<reference evidence="2 3" key="1">
    <citation type="submission" date="2021-03" db="EMBL/GenBank/DDBJ databases">
        <title>Sequencing the genomes of 1000 actinobacteria strains.</title>
        <authorList>
            <person name="Klenk H.-P."/>
        </authorList>
    </citation>
    <scope>NUCLEOTIDE SEQUENCE [LARGE SCALE GENOMIC DNA]</scope>
    <source>
        <strain evidence="2 3">DSM 45510</strain>
    </source>
</reference>
<organism evidence="2 3">
    <name type="scientific">Amycolatopsis magusensis</name>
    <dbReference type="NCBI Taxonomy" id="882444"/>
    <lineage>
        <taxon>Bacteria</taxon>
        <taxon>Bacillati</taxon>
        <taxon>Actinomycetota</taxon>
        <taxon>Actinomycetes</taxon>
        <taxon>Pseudonocardiales</taxon>
        <taxon>Pseudonocardiaceae</taxon>
        <taxon>Amycolatopsis</taxon>
    </lineage>
</organism>
<dbReference type="InterPro" id="IPR000600">
    <property type="entry name" value="ROK"/>
</dbReference>
<comment type="caution">
    <text evidence="2">The sequence shown here is derived from an EMBL/GenBank/DDBJ whole genome shotgun (WGS) entry which is preliminary data.</text>
</comment>
<evidence type="ECO:0000313" key="3">
    <source>
        <dbReference type="Proteomes" id="UP000741013"/>
    </source>
</evidence>
<dbReference type="Proteomes" id="UP000741013">
    <property type="component" value="Unassembled WGS sequence"/>
</dbReference>
<gene>
    <name evidence="2" type="ORF">JOM49_002860</name>
</gene>
<evidence type="ECO:0000313" key="2">
    <source>
        <dbReference type="EMBL" id="MBP2181334.1"/>
    </source>
</evidence>
<proteinExistence type="inferred from homology"/>
<protein>
    <submittedName>
        <fullName evidence="2">Kanosamine 6-kinase</fullName>
        <ecNumber evidence="2">2.7.1.179</ecNumber>
    </submittedName>
</protein>
<dbReference type="Pfam" id="PF00480">
    <property type="entry name" value="ROK"/>
    <property type="match status" value="1"/>
</dbReference>
<evidence type="ECO:0000256" key="1">
    <source>
        <dbReference type="ARBA" id="ARBA00006479"/>
    </source>
</evidence>
<dbReference type="Gene3D" id="3.30.420.40">
    <property type="match status" value="2"/>
</dbReference>
<sequence length="290" mass="29569">MTNHLGIDVGGTKVAFRMGKRTGEMRWTPFRDIRDDLARIAEAVRELGEPDAVGVAMPATVDHTGRVTTWPSRPGWTGADLYTLFDEIFPSTPVSFADDGDLAAVAEADAAGCADLVYFGVGTGIGGGIVSGGRPWPGLARGSCELGHLIVDRNGPACGCGRSGCVQALASGPATLRRAAGLLGHEPGFDEFCQAYQDARGWALAAVQESCAALAAAAVGIAELAHPSRVLIGGGFAAALPGFAAEVAAQAKTLAANGKPVVPIQPAALGGLSSLHGAVLLAANQHWGKH</sequence>
<dbReference type="PANTHER" id="PTHR18964:SF149">
    <property type="entry name" value="BIFUNCTIONAL UDP-N-ACETYLGLUCOSAMINE 2-EPIMERASE_N-ACETYLMANNOSAMINE KINASE"/>
    <property type="match status" value="1"/>
</dbReference>
<dbReference type="PANTHER" id="PTHR18964">
    <property type="entry name" value="ROK (REPRESSOR, ORF, KINASE) FAMILY"/>
    <property type="match status" value="1"/>
</dbReference>
<keyword evidence="2" id="KW-0808">Transferase</keyword>